<dbReference type="PANTHER" id="PTHR23405">
    <property type="entry name" value="MAINTENANCE OF KILLER 16 MAK16 PROTEIN-RELATED"/>
    <property type="match status" value="1"/>
</dbReference>
<proteinExistence type="inferred from homology"/>
<dbReference type="InterPro" id="IPR029004">
    <property type="entry name" value="Ribosomal_eL28/Mak16"/>
</dbReference>
<sequence>MQHDEMIWTVINNQFCSYKTSLSRSQPRKEFCKHPYSITGLCNRSHCPLANSLYATIREENGRVSLYIKTVERAHSPKNLWERIDLSRNYSKALAQVEEHLQYFPKAMQHRNKQRLTKIHQYLIRMRKLKLKELRGEKAKRVGINKKVEQREARREKKALVAAKIENNIEKELLERLAKGTYGDIYNFPEAPYQKALEDIEESESEEEVEEESESEDEGLVEYVEDFDDEESVEEDMEDMEYGSDASSEEDSESEEESGDEEDSEDDNSSDDDQPDDEEDSKPKKKMPAAKKQPKKRRGTRVEIEYEEEEDQEMEEALVAGSAW</sequence>
<comment type="subcellular location">
    <subcellularLocation>
        <location evidence="1">Nucleus</location>
    </subcellularLocation>
</comment>
<dbReference type="Pfam" id="PF01778">
    <property type="entry name" value="Ribosomal_L28e"/>
    <property type="match status" value="1"/>
</dbReference>
<comment type="similarity">
    <text evidence="2 4">Belongs to the MAK16 family.</text>
</comment>
<evidence type="ECO:0000313" key="7">
    <source>
        <dbReference type="EMBL" id="GFH51091.1"/>
    </source>
</evidence>
<dbReference type="GO" id="GO:0000470">
    <property type="term" value="P:maturation of LSU-rRNA"/>
    <property type="evidence" value="ECO:0007669"/>
    <property type="project" value="TreeGrafter"/>
</dbReference>
<name>A0AAD3H5J6_9STRA</name>
<gene>
    <name evidence="7" type="ORF">CTEN210_07567</name>
</gene>
<feature type="region of interest" description="Disordered" evidence="5">
    <location>
        <begin position="198"/>
        <end position="324"/>
    </location>
</feature>
<keyword evidence="3 4" id="KW-0539">Nucleus</keyword>
<dbReference type="FunFam" id="3.30.390.110:FF:000001">
    <property type="entry name" value="Protein MAK16 homolog"/>
    <property type="match status" value="1"/>
</dbReference>
<evidence type="ECO:0000256" key="4">
    <source>
        <dbReference type="PIRNR" id="PIRNR003352"/>
    </source>
</evidence>
<dbReference type="GO" id="GO:0005730">
    <property type="term" value="C:nucleolus"/>
    <property type="evidence" value="ECO:0007669"/>
    <property type="project" value="UniProtKB-UniRule"/>
</dbReference>
<dbReference type="EMBL" id="BLLK01000045">
    <property type="protein sequence ID" value="GFH51091.1"/>
    <property type="molecule type" value="Genomic_DNA"/>
</dbReference>
<evidence type="ECO:0000313" key="8">
    <source>
        <dbReference type="Proteomes" id="UP001054902"/>
    </source>
</evidence>
<dbReference type="Gene3D" id="3.30.390.110">
    <property type="match status" value="1"/>
</dbReference>
<dbReference type="PANTHER" id="PTHR23405:SF4">
    <property type="entry name" value="PROTEIN MAK16 HOMOLOG"/>
    <property type="match status" value="1"/>
</dbReference>
<feature type="compositionally biased region" description="Acidic residues" evidence="5">
    <location>
        <begin position="305"/>
        <end position="316"/>
    </location>
</feature>
<evidence type="ECO:0000256" key="2">
    <source>
        <dbReference type="ARBA" id="ARBA00005514"/>
    </source>
</evidence>
<evidence type="ECO:0000256" key="3">
    <source>
        <dbReference type="ARBA" id="ARBA00023242"/>
    </source>
</evidence>
<dbReference type="GO" id="GO:0030687">
    <property type="term" value="C:preribosome, large subunit precursor"/>
    <property type="evidence" value="ECO:0007669"/>
    <property type="project" value="TreeGrafter"/>
</dbReference>
<feature type="compositionally biased region" description="Basic residues" evidence="5">
    <location>
        <begin position="283"/>
        <end position="299"/>
    </location>
</feature>
<dbReference type="PIRSF" id="PIRSF003352">
    <property type="entry name" value="MAK16"/>
    <property type="match status" value="1"/>
</dbReference>
<evidence type="ECO:0000256" key="5">
    <source>
        <dbReference type="SAM" id="MobiDB-lite"/>
    </source>
</evidence>
<dbReference type="Proteomes" id="UP001054902">
    <property type="component" value="Unassembled WGS sequence"/>
</dbReference>
<protein>
    <recommendedName>
        <fullName evidence="4">Protein MAK16 homolog</fullName>
    </recommendedName>
</protein>
<reference evidence="7 8" key="1">
    <citation type="journal article" date="2021" name="Sci. Rep.">
        <title>The genome of the diatom Chaetoceros tenuissimus carries an ancient integrated fragment of an extant virus.</title>
        <authorList>
            <person name="Hongo Y."/>
            <person name="Kimura K."/>
            <person name="Takaki Y."/>
            <person name="Yoshida Y."/>
            <person name="Baba S."/>
            <person name="Kobayashi G."/>
            <person name="Nagasaki K."/>
            <person name="Hano T."/>
            <person name="Tomaru Y."/>
        </authorList>
    </citation>
    <scope>NUCLEOTIDE SEQUENCE [LARGE SCALE GENOMIC DNA]</scope>
    <source>
        <strain evidence="7 8">NIES-3715</strain>
    </source>
</reference>
<feature type="compositionally biased region" description="Acidic residues" evidence="5">
    <location>
        <begin position="199"/>
        <end position="280"/>
    </location>
</feature>
<feature type="domain" description="Ribosomal eL28/Mak16" evidence="6">
    <location>
        <begin position="6"/>
        <end position="122"/>
    </location>
</feature>
<dbReference type="AlphaFoldDB" id="A0AAD3H5J6"/>
<dbReference type="GO" id="GO:0000460">
    <property type="term" value="P:maturation of 5.8S rRNA"/>
    <property type="evidence" value="ECO:0007669"/>
    <property type="project" value="TreeGrafter"/>
</dbReference>
<accession>A0AAD3H5J6</accession>
<keyword evidence="8" id="KW-1185">Reference proteome</keyword>
<comment type="caution">
    <text evidence="7">The sequence shown here is derived from an EMBL/GenBank/DDBJ whole genome shotgun (WGS) entry which is preliminary data.</text>
</comment>
<dbReference type="Pfam" id="PF04874">
    <property type="entry name" value="Mak16"/>
    <property type="match status" value="1"/>
</dbReference>
<evidence type="ECO:0000259" key="6">
    <source>
        <dbReference type="Pfam" id="PF01778"/>
    </source>
</evidence>
<organism evidence="7 8">
    <name type="scientific">Chaetoceros tenuissimus</name>
    <dbReference type="NCBI Taxonomy" id="426638"/>
    <lineage>
        <taxon>Eukaryota</taxon>
        <taxon>Sar</taxon>
        <taxon>Stramenopiles</taxon>
        <taxon>Ochrophyta</taxon>
        <taxon>Bacillariophyta</taxon>
        <taxon>Coscinodiscophyceae</taxon>
        <taxon>Chaetocerotophycidae</taxon>
        <taxon>Chaetocerotales</taxon>
        <taxon>Chaetocerotaceae</taxon>
        <taxon>Chaetoceros</taxon>
    </lineage>
</organism>
<evidence type="ECO:0000256" key="1">
    <source>
        <dbReference type="ARBA" id="ARBA00004123"/>
    </source>
</evidence>
<dbReference type="InterPro" id="IPR006958">
    <property type="entry name" value="Mak16"/>
</dbReference>